<keyword evidence="13" id="KW-1185">Reference proteome</keyword>
<keyword evidence="6 11" id="KW-0067">ATP-binding</keyword>
<dbReference type="NCBIfam" id="TIGR00681">
    <property type="entry name" value="kdpC"/>
    <property type="match status" value="1"/>
</dbReference>
<dbReference type="HAMAP" id="MF_00276">
    <property type="entry name" value="KdpC"/>
    <property type="match status" value="1"/>
</dbReference>
<feature type="transmembrane region" description="Helical" evidence="11">
    <location>
        <begin position="26"/>
        <end position="44"/>
    </location>
</feature>
<dbReference type="RefSeq" id="WP_126537875.1">
    <property type="nucleotide sequence ID" value="NZ_BSPM01000009.1"/>
</dbReference>
<proteinExistence type="inferred from homology"/>
<evidence type="ECO:0000256" key="10">
    <source>
        <dbReference type="ARBA" id="ARBA00023136"/>
    </source>
</evidence>
<evidence type="ECO:0000256" key="3">
    <source>
        <dbReference type="ARBA" id="ARBA00022538"/>
    </source>
</evidence>
<reference evidence="12 13" key="1">
    <citation type="submission" date="2019-03" db="EMBL/GenBank/DDBJ databases">
        <title>Genomic Encyclopedia of Type Strains, Phase IV (KMG-IV): sequencing the most valuable type-strain genomes for metagenomic binning, comparative biology and taxonomic classification.</title>
        <authorList>
            <person name="Goeker M."/>
        </authorList>
    </citation>
    <scope>NUCLEOTIDE SEQUENCE [LARGE SCALE GENOMIC DNA]</scope>
    <source>
        <strain evidence="12 13">DSM 102969</strain>
    </source>
</reference>
<dbReference type="GO" id="GO:0005524">
    <property type="term" value="F:ATP binding"/>
    <property type="evidence" value="ECO:0007669"/>
    <property type="project" value="UniProtKB-UniRule"/>
</dbReference>
<name>A0A4R6RAV0_9HYPH</name>
<dbReference type="PANTHER" id="PTHR30042">
    <property type="entry name" value="POTASSIUM-TRANSPORTING ATPASE C CHAIN"/>
    <property type="match status" value="1"/>
</dbReference>
<dbReference type="GO" id="GO:0005886">
    <property type="term" value="C:plasma membrane"/>
    <property type="evidence" value="ECO:0007669"/>
    <property type="project" value="UniProtKB-SubCell"/>
</dbReference>
<comment type="subunit">
    <text evidence="11">The system is composed of three essential subunits: KdpA, KdpB and KdpC.</text>
</comment>
<protein>
    <recommendedName>
        <fullName evidence="11">Potassium-transporting ATPase KdpC subunit</fullName>
    </recommendedName>
    <alternativeName>
        <fullName evidence="11">ATP phosphohydrolase [potassium-transporting] C chain</fullName>
    </alternativeName>
    <alternativeName>
        <fullName evidence="11">Potassium-binding and translocating subunit C</fullName>
    </alternativeName>
    <alternativeName>
        <fullName evidence="11">Potassium-translocating ATPase C chain</fullName>
    </alternativeName>
</protein>
<keyword evidence="8 11" id="KW-1133">Transmembrane helix</keyword>
<keyword evidence="7 11" id="KW-0630">Potassium</keyword>
<gene>
    <name evidence="11" type="primary">kdpC</name>
    <name evidence="12" type="ORF">EDD54_3115</name>
</gene>
<evidence type="ECO:0000256" key="9">
    <source>
        <dbReference type="ARBA" id="ARBA00023065"/>
    </source>
</evidence>
<keyword evidence="4 11" id="KW-0812">Transmembrane</keyword>
<keyword evidence="1 11" id="KW-0813">Transport</keyword>
<evidence type="ECO:0000313" key="12">
    <source>
        <dbReference type="EMBL" id="TDP83159.1"/>
    </source>
</evidence>
<dbReference type="InterPro" id="IPR003820">
    <property type="entry name" value="KdpC"/>
</dbReference>
<evidence type="ECO:0000256" key="11">
    <source>
        <dbReference type="HAMAP-Rule" id="MF_00276"/>
    </source>
</evidence>
<keyword evidence="10 11" id="KW-0472">Membrane</keyword>
<dbReference type="Pfam" id="PF02669">
    <property type="entry name" value="KdpC"/>
    <property type="match status" value="1"/>
</dbReference>
<keyword evidence="5 11" id="KW-0547">Nucleotide-binding</keyword>
<comment type="similarity">
    <text evidence="11">Belongs to the KdpC family.</text>
</comment>
<evidence type="ECO:0000256" key="6">
    <source>
        <dbReference type="ARBA" id="ARBA00022840"/>
    </source>
</evidence>
<evidence type="ECO:0000256" key="4">
    <source>
        <dbReference type="ARBA" id="ARBA00022692"/>
    </source>
</evidence>
<evidence type="ECO:0000313" key="13">
    <source>
        <dbReference type="Proteomes" id="UP000294547"/>
    </source>
</evidence>
<dbReference type="PANTHER" id="PTHR30042:SF2">
    <property type="entry name" value="POTASSIUM-TRANSPORTING ATPASE KDPC SUBUNIT"/>
    <property type="match status" value="1"/>
</dbReference>
<comment type="caution">
    <text evidence="12">The sequence shown here is derived from an EMBL/GenBank/DDBJ whole genome shotgun (WGS) entry which is preliminary data.</text>
</comment>
<comment type="subcellular location">
    <subcellularLocation>
        <location evidence="11">Cell membrane</location>
        <topology evidence="11">Single-pass membrane protein</topology>
    </subcellularLocation>
</comment>
<dbReference type="EMBL" id="SNXY01000009">
    <property type="protein sequence ID" value="TDP83159.1"/>
    <property type="molecule type" value="Genomic_DNA"/>
</dbReference>
<evidence type="ECO:0000256" key="2">
    <source>
        <dbReference type="ARBA" id="ARBA00022475"/>
    </source>
</evidence>
<evidence type="ECO:0000256" key="5">
    <source>
        <dbReference type="ARBA" id="ARBA00022741"/>
    </source>
</evidence>
<keyword evidence="9 11" id="KW-0406">Ion transport</keyword>
<dbReference type="Proteomes" id="UP000294547">
    <property type="component" value="Unassembled WGS sequence"/>
</dbReference>
<evidence type="ECO:0000256" key="1">
    <source>
        <dbReference type="ARBA" id="ARBA00022448"/>
    </source>
</evidence>
<dbReference type="PIRSF" id="PIRSF001296">
    <property type="entry name" value="K_ATPase_KdpC"/>
    <property type="match status" value="1"/>
</dbReference>
<sequence>MTLAQRLPAGTAAEAPSDLAAQARPAVVLLLAFTLLLGLAYPLAVTGIAQAVFPAEANGSLVTHDGVVVGSRLIGQGFAGPGYFHGRPSAAGAGYDGLASGGSNLAPTARKLADRLAADVAALRAEGVAGPIPADAVTASGSGLDPDVSPGYALVQVARVAAARGLPEADVRALVLRAVEKPVLGLIGEPRVNVLALNLALDAAKPEAAKPEAAGP</sequence>
<dbReference type="AlphaFoldDB" id="A0A4R6RAV0"/>
<keyword evidence="3 11" id="KW-0633">Potassium transport</keyword>
<dbReference type="NCBIfam" id="NF001454">
    <property type="entry name" value="PRK00315.1"/>
    <property type="match status" value="1"/>
</dbReference>
<evidence type="ECO:0000256" key="8">
    <source>
        <dbReference type="ARBA" id="ARBA00022989"/>
    </source>
</evidence>
<keyword evidence="2 11" id="KW-1003">Cell membrane</keyword>
<organism evidence="12 13">
    <name type="scientific">Oharaeibacter diazotrophicus</name>
    <dbReference type="NCBI Taxonomy" id="1920512"/>
    <lineage>
        <taxon>Bacteria</taxon>
        <taxon>Pseudomonadati</taxon>
        <taxon>Pseudomonadota</taxon>
        <taxon>Alphaproteobacteria</taxon>
        <taxon>Hyphomicrobiales</taxon>
        <taxon>Pleomorphomonadaceae</taxon>
        <taxon>Oharaeibacter</taxon>
    </lineage>
</organism>
<accession>A0A4R6RAV0</accession>
<dbReference type="OrthoDB" id="9788285at2"/>
<comment type="function">
    <text evidence="11">Part of the high-affinity ATP-driven potassium transport (or Kdp) system, which catalyzes the hydrolysis of ATP coupled with the electrogenic transport of potassium into the cytoplasm. This subunit acts as a catalytic chaperone that increases the ATP-binding affinity of the ATP-hydrolyzing subunit KdpB by the formation of a transient KdpB/KdpC/ATP ternary complex.</text>
</comment>
<dbReference type="GO" id="GO:0008556">
    <property type="term" value="F:P-type potassium transmembrane transporter activity"/>
    <property type="evidence" value="ECO:0007669"/>
    <property type="project" value="InterPro"/>
</dbReference>
<evidence type="ECO:0000256" key="7">
    <source>
        <dbReference type="ARBA" id="ARBA00022958"/>
    </source>
</evidence>